<organism evidence="1 2">
    <name type="scientific">Physcomitrium patens</name>
    <name type="common">Spreading-leaved earth moss</name>
    <name type="synonym">Physcomitrella patens</name>
    <dbReference type="NCBI Taxonomy" id="3218"/>
    <lineage>
        <taxon>Eukaryota</taxon>
        <taxon>Viridiplantae</taxon>
        <taxon>Streptophyta</taxon>
        <taxon>Embryophyta</taxon>
        <taxon>Bryophyta</taxon>
        <taxon>Bryophytina</taxon>
        <taxon>Bryopsida</taxon>
        <taxon>Funariidae</taxon>
        <taxon>Funariales</taxon>
        <taxon>Funariaceae</taxon>
        <taxon>Physcomitrium</taxon>
    </lineage>
</organism>
<accession>A9T7B6</accession>
<protein>
    <submittedName>
        <fullName evidence="1">Uncharacterized protein</fullName>
    </submittedName>
</protein>
<dbReference type="EMBL" id="ABEU02000006">
    <property type="status" value="NOT_ANNOTATED_CDS"/>
    <property type="molecule type" value="Genomic_DNA"/>
</dbReference>
<reference evidence="1 2" key="2">
    <citation type="journal article" date="2018" name="Plant J.">
        <title>The Physcomitrella patens chromosome-scale assembly reveals moss genome structure and evolution.</title>
        <authorList>
            <person name="Lang D."/>
            <person name="Ullrich K.K."/>
            <person name="Murat F."/>
            <person name="Fuchs J."/>
            <person name="Jenkins J."/>
            <person name="Haas F.B."/>
            <person name="Piednoel M."/>
            <person name="Gundlach H."/>
            <person name="Van Bel M."/>
            <person name="Meyberg R."/>
            <person name="Vives C."/>
            <person name="Morata J."/>
            <person name="Symeonidi A."/>
            <person name="Hiss M."/>
            <person name="Muchero W."/>
            <person name="Kamisugi Y."/>
            <person name="Saleh O."/>
            <person name="Blanc G."/>
            <person name="Decker E.L."/>
            <person name="van Gessel N."/>
            <person name="Grimwood J."/>
            <person name="Hayes R.D."/>
            <person name="Graham S.W."/>
            <person name="Gunter L.E."/>
            <person name="McDaniel S.F."/>
            <person name="Hoernstein S.N.W."/>
            <person name="Larsson A."/>
            <person name="Li F.W."/>
            <person name="Perroud P.F."/>
            <person name="Phillips J."/>
            <person name="Ranjan P."/>
            <person name="Rokshar D.S."/>
            <person name="Rothfels C.J."/>
            <person name="Schneider L."/>
            <person name="Shu S."/>
            <person name="Stevenson D.W."/>
            <person name="Thummler F."/>
            <person name="Tillich M."/>
            <person name="Villarreal Aguilar J.C."/>
            <person name="Widiez T."/>
            <person name="Wong G.K."/>
            <person name="Wymore A."/>
            <person name="Zhang Y."/>
            <person name="Zimmer A.D."/>
            <person name="Quatrano R.S."/>
            <person name="Mayer K.F.X."/>
            <person name="Goodstein D."/>
            <person name="Casacuberta J.M."/>
            <person name="Vandepoele K."/>
            <person name="Reski R."/>
            <person name="Cuming A.C."/>
            <person name="Tuskan G.A."/>
            <person name="Maumus F."/>
            <person name="Salse J."/>
            <person name="Schmutz J."/>
            <person name="Rensing S.A."/>
        </authorList>
    </citation>
    <scope>NUCLEOTIDE SEQUENCE [LARGE SCALE GENOMIC DNA]</scope>
    <source>
        <strain evidence="1 2">cv. Gransden 2004</strain>
    </source>
</reference>
<dbReference type="EnsemblPlants" id="Pp3c6_13820V3.2">
    <property type="protein sequence ID" value="Pp3c6_13820V3.2"/>
    <property type="gene ID" value="Pp3c6_13820"/>
</dbReference>
<reference evidence="1 2" key="1">
    <citation type="journal article" date="2008" name="Science">
        <title>The Physcomitrella genome reveals evolutionary insights into the conquest of land by plants.</title>
        <authorList>
            <person name="Rensing S."/>
            <person name="Lang D."/>
            <person name="Zimmer A."/>
            <person name="Terry A."/>
            <person name="Salamov A."/>
            <person name="Shapiro H."/>
            <person name="Nishiyama T."/>
            <person name="Perroud P.-F."/>
            <person name="Lindquist E."/>
            <person name="Kamisugi Y."/>
            <person name="Tanahashi T."/>
            <person name="Sakakibara K."/>
            <person name="Fujita T."/>
            <person name="Oishi K."/>
            <person name="Shin-I T."/>
            <person name="Kuroki Y."/>
            <person name="Toyoda A."/>
            <person name="Suzuki Y."/>
            <person name="Hashimoto A."/>
            <person name="Yamaguchi K."/>
            <person name="Sugano A."/>
            <person name="Kohara Y."/>
            <person name="Fujiyama A."/>
            <person name="Anterola A."/>
            <person name="Aoki S."/>
            <person name="Ashton N."/>
            <person name="Barbazuk W.B."/>
            <person name="Barker E."/>
            <person name="Bennetzen J."/>
            <person name="Bezanilla M."/>
            <person name="Blankenship R."/>
            <person name="Cho S.H."/>
            <person name="Dutcher S."/>
            <person name="Estelle M."/>
            <person name="Fawcett J.A."/>
            <person name="Gundlach H."/>
            <person name="Hanada K."/>
            <person name="Heyl A."/>
            <person name="Hicks K.A."/>
            <person name="Hugh J."/>
            <person name="Lohr M."/>
            <person name="Mayer K."/>
            <person name="Melkozernov A."/>
            <person name="Murata T."/>
            <person name="Nelson D."/>
            <person name="Pils B."/>
            <person name="Prigge M."/>
            <person name="Reiss B."/>
            <person name="Renner T."/>
            <person name="Rombauts S."/>
            <person name="Rushton P."/>
            <person name="Sanderfoot A."/>
            <person name="Schween G."/>
            <person name="Shiu S.-H."/>
            <person name="Stueber K."/>
            <person name="Theodoulou F.L."/>
            <person name="Tu H."/>
            <person name="Van de Peer Y."/>
            <person name="Verrier P.J."/>
            <person name="Waters E."/>
            <person name="Wood A."/>
            <person name="Yang L."/>
            <person name="Cove D."/>
            <person name="Cuming A."/>
            <person name="Hasebe M."/>
            <person name="Lucas S."/>
            <person name="Mishler D.B."/>
            <person name="Reski R."/>
            <person name="Grigoriev I."/>
            <person name="Quatrano R.S."/>
            <person name="Boore J.L."/>
        </authorList>
    </citation>
    <scope>NUCLEOTIDE SEQUENCE [LARGE SCALE GENOMIC DNA]</scope>
    <source>
        <strain evidence="1 2">cv. Gransden 2004</strain>
    </source>
</reference>
<dbReference type="InterPro" id="IPR040213">
    <property type="entry name" value="GIR2-like"/>
</dbReference>
<keyword evidence="2" id="KW-1185">Reference proteome</keyword>
<evidence type="ECO:0000313" key="2">
    <source>
        <dbReference type="Proteomes" id="UP000006727"/>
    </source>
</evidence>
<dbReference type="PANTHER" id="PTHR12292">
    <property type="entry name" value="RWD DOMAIN-CONTAINING PROTEIN"/>
    <property type="match status" value="1"/>
</dbReference>
<proteinExistence type="predicted"/>
<evidence type="ECO:0000313" key="1">
    <source>
        <dbReference type="EnsemblPlants" id="Pp3c6_13820V3.2"/>
    </source>
</evidence>
<reference evidence="1" key="3">
    <citation type="submission" date="2020-12" db="UniProtKB">
        <authorList>
            <consortium name="EnsemblPlants"/>
        </authorList>
    </citation>
    <scope>IDENTIFICATION</scope>
</reference>
<name>A9T7B6_PHYPA</name>
<dbReference type="Proteomes" id="UP000006727">
    <property type="component" value="Chromosome 6"/>
</dbReference>
<dbReference type="AlphaFoldDB" id="A9T7B6"/>
<dbReference type="HOGENOM" id="CLU_2835840_0_0_1"/>
<sequence>MEIESAQAILMDEILEIPGGESRSGTSAWCVQIRVSCIDDDDDDPTDIPAQLTVHFTHIPMHRAEWLREKYGQANVDEESEEVTEKHGEVATIEKTTPEKAKLMPDFVLMASKEKKTSGRHRLGLNAVGKVIEDERDIAVIDETIYFCDDDDEDLFTDSDCHQLPWTIG</sequence>
<dbReference type="Gramene" id="Pp3c6_13820V3.2">
    <property type="protein sequence ID" value="Pp3c6_13820V3.2"/>
    <property type="gene ID" value="Pp3c6_13820"/>
</dbReference>